<evidence type="ECO:0000313" key="2">
    <source>
        <dbReference type="EMBL" id="AAQ14706.1"/>
    </source>
</evidence>
<evidence type="ECO:0000313" key="3">
    <source>
        <dbReference type="Proteomes" id="UP000009070"/>
    </source>
</evidence>
<name>Q6KGB7_BPFO1</name>
<accession>Q6KGB7</accession>
<organismHost>
    <name type="scientific">Salmonella</name>
    <dbReference type="NCBI Taxonomy" id="590"/>
</organismHost>
<reference evidence="2 3" key="1">
    <citation type="submission" date="2000-11" db="EMBL/GenBank/DDBJ databases">
        <title>Bacteriophage Felix O1: Genetic Characterization.</title>
        <authorList>
            <person name="Sriranganathan N."/>
            <person name="Whichard J.M."/>
            <person name="Pierson F.W."/>
            <person name="Kapur V."/>
            <person name="Weigt L.A."/>
        </authorList>
    </citation>
    <scope>NUCLEOTIDE SEQUENCE [LARGE SCALE GENOMIC DNA]</scope>
    <source>
        <strain evidence="2">Felix O1-VT1</strain>
    </source>
</reference>
<keyword evidence="1" id="KW-0812">Transmembrane</keyword>
<evidence type="ECO:0000256" key="1">
    <source>
        <dbReference type="SAM" id="Phobius"/>
    </source>
</evidence>
<keyword evidence="1" id="KW-1133">Transmembrane helix</keyword>
<proteinExistence type="predicted"/>
<sequence length="63" mass="6823">MRSFSSMIEAPMFTKTSLIACILTPPVISSMNSILIPIICESWISATIFIIVEIAGIISATFT</sequence>
<organism evidence="2 3">
    <name type="scientific">Salmonella phage Felix O1 (isolate Felix O1-VT1)</name>
    <name type="common">Bacteriophage Felix O1</name>
    <dbReference type="NCBI Taxonomy" id="1283336"/>
    <lineage>
        <taxon>Viruses</taxon>
        <taxon>Duplodnaviria</taxon>
        <taxon>Heunggongvirae</taxon>
        <taxon>Uroviricota</taxon>
        <taxon>Caudoviricetes</taxon>
        <taxon>Andersonviridae</taxon>
        <taxon>Ounavirinae</taxon>
        <taxon>Felixounavirus</taxon>
        <taxon>Felixounavirus felixO1</taxon>
    </lineage>
</organism>
<keyword evidence="3" id="KW-1185">Reference proteome</keyword>
<protein>
    <submittedName>
        <fullName evidence="2">Uncharacterized protein</fullName>
    </submittedName>
</protein>
<feature type="transmembrane region" description="Helical" evidence="1">
    <location>
        <begin position="34"/>
        <end position="58"/>
    </location>
</feature>
<dbReference type="EMBL" id="AF320576">
    <property type="protein sequence ID" value="AAQ14706.1"/>
    <property type="molecule type" value="Genomic_DNA"/>
</dbReference>
<keyword evidence="1" id="KW-0472">Membrane</keyword>
<feature type="transmembrane region" description="Helical" evidence="1">
    <location>
        <begin position="12"/>
        <end position="28"/>
    </location>
</feature>
<dbReference type="Proteomes" id="UP000009070">
    <property type="component" value="Segment"/>
</dbReference>